<organism evidence="1 2">
    <name type="scientific">Actinoallomurus acaciae</name>
    <dbReference type="NCBI Taxonomy" id="502577"/>
    <lineage>
        <taxon>Bacteria</taxon>
        <taxon>Bacillati</taxon>
        <taxon>Actinomycetota</taxon>
        <taxon>Actinomycetes</taxon>
        <taxon>Streptosporangiales</taxon>
        <taxon>Thermomonosporaceae</taxon>
        <taxon>Actinoallomurus</taxon>
    </lineage>
</organism>
<dbReference type="RefSeq" id="WP_378212535.1">
    <property type="nucleotide sequence ID" value="NZ_JBHLZP010000710.1"/>
</dbReference>
<dbReference type="Proteomes" id="UP001589627">
    <property type="component" value="Unassembled WGS sequence"/>
</dbReference>
<proteinExistence type="predicted"/>
<protein>
    <submittedName>
        <fullName evidence="1">Uncharacterized protein</fullName>
    </submittedName>
</protein>
<comment type="caution">
    <text evidence="1">The sequence shown here is derived from an EMBL/GenBank/DDBJ whole genome shotgun (WGS) entry which is preliminary data.</text>
</comment>
<accession>A0ABV5YXJ7</accession>
<sequence>MTKPRCRLRARDDRQPNGLAICPALERVLELSNRGPLVLLTGFQTPAGAGPARAALALARFSDNPSTI</sequence>
<gene>
    <name evidence="1" type="ORF">ACFFNX_45470</name>
</gene>
<keyword evidence="2" id="KW-1185">Reference proteome</keyword>
<evidence type="ECO:0000313" key="2">
    <source>
        <dbReference type="Proteomes" id="UP001589627"/>
    </source>
</evidence>
<reference evidence="1 2" key="1">
    <citation type="submission" date="2024-09" db="EMBL/GenBank/DDBJ databases">
        <authorList>
            <person name="Sun Q."/>
            <person name="Mori K."/>
        </authorList>
    </citation>
    <scope>NUCLEOTIDE SEQUENCE [LARGE SCALE GENOMIC DNA]</scope>
    <source>
        <strain evidence="1 2">TBRC 0563</strain>
    </source>
</reference>
<name>A0ABV5YXJ7_9ACTN</name>
<dbReference type="EMBL" id="JBHLZP010000710">
    <property type="protein sequence ID" value="MFB9839418.1"/>
    <property type="molecule type" value="Genomic_DNA"/>
</dbReference>
<evidence type="ECO:0000313" key="1">
    <source>
        <dbReference type="EMBL" id="MFB9839418.1"/>
    </source>
</evidence>